<reference evidence="1 2" key="1">
    <citation type="submission" date="2019-12" db="EMBL/GenBank/DDBJ databases">
        <authorList>
            <person name="Li M."/>
        </authorList>
    </citation>
    <scope>NUCLEOTIDE SEQUENCE [LARGE SCALE GENOMIC DNA]</scope>
    <source>
        <strain evidence="1 2">GBMRC 2046</strain>
    </source>
</reference>
<proteinExistence type="predicted"/>
<name>A0A7X3LWA0_9HYPH</name>
<evidence type="ECO:0000313" key="1">
    <source>
        <dbReference type="EMBL" id="MXN66231.1"/>
    </source>
</evidence>
<evidence type="ECO:0000313" key="2">
    <source>
        <dbReference type="Proteomes" id="UP000433101"/>
    </source>
</evidence>
<keyword evidence="2" id="KW-1185">Reference proteome</keyword>
<gene>
    <name evidence="1" type="ORF">GR183_15050</name>
</gene>
<dbReference type="InterPro" id="IPR036390">
    <property type="entry name" value="WH_DNA-bd_sf"/>
</dbReference>
<accession>A0A7X3LWA0</accession>
<dbReference type="SUPFAM" id="SSF46785">
    <property type="entry name" value="Winged helix' DNA-binding domain"/>
    <property type="match status" value="1"/>
</dbReference>
<organism evidence="1 2">
    <name type="scientific">Stappia sediminis</name>
    <dbReference type="NCBI Taxonomy" id="2692190"/>
    <lineage>
        <taxon>Bacteria</taxon>
        <taxon>Pseudomonadati</taxon>
        <taxon>Pseudomonadota</taxon>
        <taxon>Alphaproteobacteria</taxon>
        <taxon>Hyphomicrobiales</taxon>
        <taxon>Stappiaceae</taxon>
        <taxon>Stappia</taxon>
    </lineage>
</organism>
<sequence length="138" mass="15443">MSGTVNPEEFRSARFRALRLLNAYYELTLQLRERFGAHDPVDLTMLVLIALGDLGSVPMDAELLAEKLAASRSTVDRRLRPFLDQGVVVKEREGKGTVFKLGADILWNPEPPAGVAVDLTEEMVQTLMELIFDLINEE</sequence>
<comment type="caution">
    <text evidence="1">The sequence shown here is derived from an EMBL/GenBank/DDBJ whole genome shotgun (WGS) entry which is preliminary data.</text>
</comment>
<dbReference type="AlphaFoldDB" id="A0A7X3LWA0"/>
<dbReference type="RefSeq" id="WP_160776478.1">
    <property type="nucleotide sequence ID" value="NZ_WUMV01000007.1"/>
</dbReference>
<dbReference type="Proteomes" id="UP000433101">
    <property type="component" value="Unassembled WGS sequence"/>
</dbReference>
<dbReference type="EMBL" id="WUMV01000007">
    <property type="protein sequence ID" value="MXN66231.1"/>
    <property type="molecule type" value="Genomic_DNA"/>
</dbReference>
<protein>
    <submittedName>
        <fullName evidence="1">Uncharacterized protein</fullName>
    </submittedName>
</protein>